<reference evidence="7 8" key="1">
    <citation type="submission" date="2015-08" db="EMBL/GenBank/DDBJ databases">
        <title>Next Generation Sequencing and Analysis of the Genome of Puccinia sorghi L Schw, the Causal Agent of Maize Common Rust.</title>
        <authorList>
            <person name="Rochi L."/>
            <person name="Burguener G."/>
            <person name="Darino M."/>
            <person name="Turjanski A."/>
            <person name="Kreff E."/>
            <person name="Dieguez M.J."/>
            <person name="Sacco F."/>
        </authorList>
    </citation>
    <scope>NUCLEOTIDE SEQUENCE [LARGE SCALE GENOMIC DNA]</scope>
    <source>
        <strain evidence="7 8">RO10H11247</strain>
    </source>
</reference>
<dbReference type="AlphaFoldDB" id="A0A0L6U7T4"/>
<keyword evidence="4" id="KW-0862">Zinc</keyword>
<dbReference type="Pfam" id="PF05699">
    <property type="entry name" value="Dimer_Tnp_hAT"/>
    <property type="match status" value="1"/>
</dbReference>
<dbReference type="PANTHER" id="PTHR46481:SF10">
    <property type="entry name" value="ZINC FINGER BED DOMAIN-CONTAINING PROTEIN 39"/>
    <property type="match status" value="1"/>
</dbReference>
<keyword evidence="8" id="KW-1185">Reference proteome</keyword>
<dbReference type="PANTHER" id="PTHR46481">
    <property type="entry name" value="ZINC FINGER BED DOMAIN-CONTAINING PROTEIN 4"/>
    <property type="match status" value="1"/>
</dbReference>
<evidence type="ECO:0000256" key="2">
    <source>
        <dbReference type="ARBA" id="ARBA00022723"/>
    </source>
</evidence>
<dbReference type="GO" id="GO:0008270">
    <property type="term" value="F:zinc ion binding"/>
    <property type="evidence" value="ECO:0007669"/>
    <property type="project" value="UniProtKB-KW"/>
</dbReference>
<organism evidence="7 8">
    <name type="scientific">Puccinia sorghi</name>
    <dbReference type="NCBI Taxonomy" id="27349"/>
    <lineage>
        <taxon>Eukaryota</taxon>
        <taxon>Fungi</taxon>
        <taxon>Dikarya</taxon>
        <taxon>Basidiomycota</taxon>
        <taxon>Pucciniomycotina</taxon>
        <taxon>Pucciniomycetes</taxon>
        <taxon>Pucciniales</taxon>
        <taxon>Pucciniaceae</taxon>
        <taxon>Puccinia</taxon>
    </lineage>
</organism>
<comment type="caution">
    <text evidence="7">The sequence shown here is derived from an EMBL/GenBank/DDBJ whole genome shotgun (WGS) entry which is preliminary data.</text>
</comment>
<protein>
    <recommendedName>
        <fullName evidence="6">HAT C-terminal dimerisation domain-containing protein</fullName>
    </recommendedName>
</protein>
<dbReference type="SUPFAM" id="SSF53098">
    <property type="entry name" value="Ribonuclease H-like"/>
    <property type="match status" value="1"/>
</dbReference>
<evidence type="ECO:0000256" key="3">
    <source>
        <dbReference type="ARBA" id="ARBA00022771"/>
    </source>
</evidence>
<evidence type="ECO:0000259" key="6">
    <source>
        <dbReference type="Pfam" id="PF05699"/>
    </source>
</evidence>
<evidence type="ECO:0000256" key="5">
    <source>
        <dbReference type="ARBA" id="ARBA00023242"/>
    </source>
</evidence>
<proteinExistence type="predicted"/>
<keyword evidence="3" id="KW-0863">Zinc-finger</keyword>
<dbReference type="InterPro" id="IPR012337">
    <property type="entry name" value="RNaseH-like_sf"/>
</dbReference>
<dbReference type="OrthoDB" id="3252425at2759"/>
<dbReference type="InterPro" id="IPR052035">
    <property type="entry name" value="ZnF_BED_domain_contain"/>
</dbReference>
<evidence type="ECO:0000313" key="8">
    <source>
        <dbReference type="Proteomes" id="UP000037035"/>
    </source>
</evidence>
<gene>
    <name evidence="7" type="ORF">VP01_899g5</name>
</gene>
<feature type="domain" description="HAT C-terminal dimerisation" evidence="6">
    <location>
        <begin position="414"/>
        <end position="455"/>
    </location>
</feature>
<dbReference type="GO" id="GO:0046983">
    <property type="term" value="F:protein dimerization activity"/>
    <property type="evidence" value="ECO:0007669"/>
    <property type="project" value="InterPro"/>
</dbReference>
<keyword evidence="5" id="KW-0539">Nucleus</keyword>
<keyword evidence="2" id="KW-0479">Metal-binding</keyword>
<sequence length="479" mass="54729">MNAKNTQVSQLVGHTKGGYRSLWETWRRMVTPSKATAKSSNRISAIIVTYRRRKALILEDSLRRRALVITVGILRLLPEKKKNSTRKLIHINKIIRVMHITFLFRLALEGGRVFWLATELNQFSSLMSPGCDPACRSRVELIRHPYPAYPSDLPGICRMSGERCEGYTANTLAYNTPKPNTVHLMPPHSTRSTKSMSNHLTSCHGLSNNEQSSEVGSIRAFIKTGNLPKKLTRDNLTAAVARFFITSNIPYQVAFQKYQINMTNTITCISNITKAIIGKKLSMIANVSTQWNSTFFILERALKLQPCIKLFCEQNNLSKKYNLTTDEWKMIQQLCDFLPQQSNNHHLDKTVTLVLAAPVYIWLIEYLISQLIPEAEEMPIKLNNYFHSAIRKPVYLCTTLLNPWYLNVECEEEAYQPLAFWKDNLEQFLSLSNMARTCLAVPASSAPCECAFSELESFVFLKDWVNHKIIEINNVNNTN</sequence>
<evidence type="ECO:0000313" key="7">
    <source>
        <dbReference type="EMBL" id="KNZ44614.1"/>
    </source>
</evidence>
<evidence type="ECO:0000256" key="4">
    <source>
        <dbReference type="ARBA" id="ARBA00022833"/>
    </source>
</evidence>
<dbReference type="Proteomes" id="UP000037035">
    <property type="component" value="Unassembled WGS sequence"/>
</dbReference>
<dbReference type="EMBL" id="LAVV01014603">
    <property type="protein sequence ID" value="KNZ44614.1"/>
    <property type="molecule type" value="Genomic_DNA"/>
</dbReference>
<name>A0A0L6U7T4_9BASI</name>
<comment type="subcellular location">
    <subcellularLocation>
        <location evidence="1">Nucleus</location>
    </subcellularLocation>
</comment>
<accession>A0A0L6U7T4</accession>
<dbReference type="InterPro" id="IPR008906">
    <property type="entry name" value="HATC_C_dom"/>
</dbReference>
<evidence type="ECO:0000256" key="1">
    <source>
        <dbReference type="ARBA" id="ARBA00004123"/>
    </source>
</evidence>
<dbReference type="VEuPathDB" id="FungiDB:VP01_899g5"/>
<dbReference type="GO" id="GO:0005634">
    <property type="term" value="C:nucleus"/>
    <property type="evidence" value="ECO:0007669"/>
    <property type="project" value="UniProtKB-SubCell"/>
</dbReference>